<evidence type="ECO:0008006" key="3">
    <source>
        <dbReference type="Google" id="ProtNLM"/>
    </source>
</evidence>
<name>A0A225VLG2_9STRA</name>
<reference evidence="2" key="1">
    <citation type="submission" date="2017-03" db="EMBL/GenBank/DDBJ databases">
        <title>Phytopthora megakarya and P. palmivora, two closely related causual agents of cacao black pod achieved similar genome size and gene model numbers by different mechanisms.</title>
        <authorList>
            <person name="Ali S."/>
            <person name="Shao J."/>
            <person name="Larry D.J."/>
            <person name="Kronmiller B."/>
            <person name="Shen D."/>
            <person name="Strem M.D."/>
            <person name="Melnick R.L."/>
            <person name="Guiltinan M.J."/>
            <person name="Tyler B.M."/>
            <person name="Meinhardt L.W."/>
            <person name="Bailey B.A."/>
        </authorList>
    </citation>
    <scope>NUCLEOTIDE SEQUENCE [LARGE SCALE GENOMIC DNA]</scope>
    <source>
        <strain evidence="2">zdho120</strain>
    </source>
</reference>
<proteinExistence type="predicted"/>
<gene>
    <name evidence="1" type="ORF">PHMEG_00021378</name>
</gene>
<comment type="caution">
    <text evidence="1">The sequence shown here is derived from an EMBL/GenBank/DDBJ whole genome shotgun (WGS) entry which is preliminary data.</text>
</comment>
<keyword evidence="2" id="KW-1185">Reference proteome</keyword>
<protein>
    <recommendedName>
        <fullName evidence="3">Bzip transcription factor</fullName>
    </recommendedName>
</protein>
<dbReference type="OrthoDB" id="71603at2759"/>
<evidence type="ECO:0000313" key="1">
    <source>
        <dbReference type="EMBL" id="OWZ06376.1"/>
    </source>
</evidence>
<sequence>MKCEIAKLKADIASLIERRNDSLQLNGSFQFLTSPRVWLIAAEYVHHFSSYILSTVEPVELLHQASKFLNTVMVSDVIIGSHFGIEAQLENWRLYAQFFDKIQLGLRSMHMSTTETLVACTCVSVTITNRTLQQGFPHLNSDGTGGTKGGVWSPVAVRMLDQKLIMCGTVKFGLDVMDKVTRVDFQADMMTPMTKLLHNLRTVSYAFTKARITPDFYIVRDVDI</sequence>
<dbReference type="Proteomes" id="UP000198211">
    <property type="component" value="Unassembled WGS sequence"/>
</dbReference>
<organism evidence="1 2">
    <name type="scientific">Phytophthora megakarya</name>
    <dbReference type="NCBI Taxonomy" id="4795"/>
    <lineage>
        <taxon>Eukaryota</taxon>
        <taxon>Sar</taxon>
        <taxon>Stramenopiles</taxon>
        <taxon>Oomycota</taxon>
        <taxon>Peronosporomycetes</taxon>
        <taxon>Peronosporales</taxon>
        <taxon>Peronosporaceae</taxon>
        <taxon>Phytophthora</taxon>
    </lineage>
</organism>
<dbReference type="AlphaFoldDB" id="A0A225VLG2"/>
<accession>A0A225VLG2</accession>
<dbReference type="EMBL" id="NBNE01003990">
    <property type="protein sequence ID" value="OWZ06376.1"/>
    <property type="molecule type" value="Genomic_DNA"/>
</dbReference>
<evidence type="ECO:0000313" key="2">
    <source>
        <dbReference type="Proteomes" id="UP000198211"/>
    </source>
</evidence>